<dbReference type="PANTHER" id="PTHR22911:SF79">
    <property type="entry name" value="MOBA-LIKE NTP TRANSFERASE DOMAIN-CONTAINING PROTEIN"/>
    <property type="match status" value="1"/>
</dbReference>
<dbReference type="InterPro" id="IPR037185">
    <property type="entry name" value="EmrE-like"/>
</dbReference>
<comment type="caution">
    <text evidence="3">The sequence shown here is derived from an EMBL/GenBank/DDBJ whole genome shotgun (WGS) entry which is preliminary data.</text>
</comment>
<evidence type="ECO:0000313" key="3">
    <source>
        <dbReference type="EMBL" id="PIP53262.1"/>
    </source>
</evidence>
<dbReference type="GO" id="GO:0016020">
    <property type="term" value="C:membrane"/>
    <property type="evidence" value="ECO:0007669"/>
    <property type="project" value="InterPro"/>
</dbReference>
<dbReference type="Pfam" id="PF00892">
    <property type="entry name" value="EamA"/>
    <property type="match status" value="2"/>
</dbReference>
<evidence type="ECO:0000313" key="4">
    <source>
        <dbReference type="Proteomes" id="UP000229459"/>
    </source>
</evidence>
<proteinExistence type="predicted"/>
<feature type="domain" description="EamA" evidence="2">
    <location>
        <begin position="149"/>
        <end position="279"/>
    </location>
</feature>
<feature type="transmembrane region" description="Helical" evidence="1">
    <location>
        <begin position="266"/>
        <end position="284"/>
    </location>
</feature>
<keyword evidence="1" id="KW-0472">Membrane</keyword>
<accession>A0A2H0B6I2</accession>
<feature type="transmembrane region" description="Helical" evidence="1">
    <location>
        <begin position="148"/>
        <end position="168"/>
    </location>
</feature>
<dbReference type="PANTHER" id="PTHR22911">
    <property type="entry name" value="ACYL-MALONYL CONDENSING ENZYME-RELATED"/>
    <property type="match status" value="1"/>
</dbReference>
<feature type="transmembrane region" description="Helical" evidence="1">
    <location>
        <begin position="240"/>
        <end position="260"/>
    </location>
</feature>
<reference evidence="3 4" key="1">
    <citation type="submission" date="2017-09" db="EMBL/GenBank/DDBJ databases">
        <title>Depth-based differentiation of microbial function through sediment-hosted aquifers and enrichment of novel symbionts in the deep terrestrial subsurface.</title>
        <authorList>
            <person name="Probst A.J."/>
            <person name="Ladd B."/>
            <person name="Jarett J.K."/>
            <person name="Geller-Mcgrath D.E."/>
            <person name="Sieber C.M."/>
            <person name="Emerson J.B."/>
            <person name="Anantharaman K."/>
            <person name="Thomas B.C."/>
            <person name="Malmstrom R."/>
            <person name="Stieglmeier M."/>
            <person name="Klingl A."/>
            <person name="Woyke T."/>
            <person name="Ryan C.M."/>
            <person name="Banfield J.F."/>
        </authorList>
    </citation>
    <scope>NUCLEOTIDE SEQUENCE [LARGE SCALE GENOMIC DNA]</scope>
    <source>
        <strain evidence="3">CG23_combo_of_CG06-09_8_20_14_all_34_8</strain>
    </source>
</reference>
<feature type="transmembrane region" description="Helical" evidence="1">
    <location>
        <begin position="38"/>
        <end position="57"/>
    </location>
</feature>
<feature type="transmembrane region" description="Helical" evidence="1">
    <location>
        <begin position="210"/>
        <end position="233"/>
    </location>
</feature>
<name>A0A2H0B6I2_9BACT</name>
<feature type="transmembrane region" description="Helical" evidence="1">
    <location>
        <begin position="124"/>
        <end position="142"/>
    </location>
</feature>
<feature type="domain" description="EamA" evidence="2">
    <location>
        <begin position="6"/>
        <end position="139"/>
    </location>
</feature>
<dbReference type="EMBL" id="PCSR01000045">
    <property type="protein sequence ID" value="PIP53262.1"/>
    <property type="molecule type" value="Genomic_DNA"/>
</dbReference>
<dbReference type="Gene3D" id="1.10.3730.20">
    <property type="match status" value="1"/>
</dbReference>
<dbReference type="SUPFAM" id="SSF103481">
    <property type="entry name" value="Multidrug resistance efflux transporter EmrE"/>
    <property type="match status" value="2"/>
</dbReference>
<evidence type="ECO:0000259" key="2">
    <source>
        <dbReference type="Pfam" id="PF00892"/>
    </source>
</evidence>
<sequence length="290" mass="31761">MNQNLKGIVLITLSAVCFGSYGIWSRLMGANFSDFSQAWIRGVLLVGLLLPVGLFAHKLRPICKSDLKWFIAISVAGGFNQAPYFLAFQKLPIGTATLLFYAALTIGGYLMGKLFLNEKIDLNKYVSLILALIGMYCIFTFSLSWSQIWPALMAILAGLMGGIEVALTKKISNNYSGIQILLFIFSTMLIGNGLISWLNGDSVPQISFTIPWLALLGYTLAIFLAMFFVVWGFKYIQASVGSLIGLTEILFALIFGVIFFGEIIDWSTVLGASLILIAAGLPYIKNKSTN</sequence>
<organism evidence="3 4">
    <name type="scientific">Candidatus Beckwithbacteria bacterium CG23_combo_of_CG06-09_8_20_14_all_34_8</name>
    <dbReference type="NCBI Taxonomy" id="1974497"/>
    <lineage>
        <taxon>Bacteria</taxon>
        <taxon>Candidatus Beckwithiibacteriota</taxon>
    </lineage>
</organism>
<dbReference type="AlphaFoldDB" id="A0A2H0B6I2"/>
<keyword evidence="1" id="KW-0812">Transmembrane</keyword>
<feature type="transmembrane region" description="Helical" evidence="1">
    <location>
        <begin position="180"/>
        <end position="198"/>
    </location>
</feature>
<dbReference type="InterPro" id="IPR000620">
    <property type="entry name" value="EamA_dom"/>
</dbReference>
<feature type="transmembrane region" description="Helical" evidence="1">
    <location>
        <begin position="93"/>
        <end position="112"/>
    </location>
</feature>
<gene>
    <name evidence="3" type="ORF">COX08_01990</name>
</gene>
<evidence type="ECO:0000256" key="1">
    <source>
        <dbReference type="SAM" id="Phobius"/>
    </source>
</evidence>
<keyword evidence="1" id="KW-1133">Transmembrane helix</keyword>
<protein>
    <recommendedName>
        <fullName evidence="2">EamA domain-containing protein</fullName>
    </recommendedName>
</protein>
<dbReference type="Proteomes" id="UP000229459">
    <property type="component" value="Unassembled WGS sequence"/>
</dbReference>
<feature type="transmembrane region" description="Helical" evidence="1">
    <location>
        <begin position="69"/>
        <end position="87"/>
    </location>
</feature>